<evidence type="ECO:0000313" key="2">
    <source>
        <dbReference type="EMBL" id="KZV88245.1"/>
    </source>
</evidence>
<evidence type="ECO:0000313" key="3">
    <source>
        <dbReference type="Proteomes" id="UP000077266"/>
    </source>
</evidence>
<accession>A0A165F2N0</accession>
<sequence length="198" mass="21423">MCAGENGSRQSGGYPSIARLSPQLAIVPANCPVAQFDVDTAWDNEKQKTGNRRWMSPRAGDVSIRSGIQSLHRSNDEEGGQDEYGSVRARPGRLSHVSLPCPRTSRSLNALSLTFDGAYSTLGAADILAADTACRTRMPRPLNDSERGATGGWQPHSCLLGRRPGFTPASYGVIGSMDGCREPRPWPCSIMFTRQSRV</sequence>
<dbReference type="AlphaFoldDB" id="A0A165F2N0"/>
<proteinExistence type="predicted"/>
<keyword evidence="3" id="KW-1185">Reference proteome</keyword>
<dbReference type="EMBL" id="KV426104">
    <property type="protein sequence ID" value="KZV88245.1"/>
    <property type="molecule type" value="Genomic_DNA"/>
</dbReference>
<feature type="region of interest" description="Disordered" evidence="1">
    <location>
        <begin position="71"/>
        <end position="98"/>
    </location>
</feature>
<gene>
    <name evidence="2" type="ORF">EXIGLDRAFT_181318</name>
</gene>
<name>A0A165F2N0_EXIGL</name>
<evidence type="ECO:0000256" key="1">
    <source>
        <dbReference type="SAM" id="MobiDB-lite"/>
    </source>
</evidence>
<dbReference type="Proteomes" id="UP000077266">
    <property type="component" value="Unassembled WGS sequence"/>
</dbReference>
<dbReference type="InParanoid" id="A0A165F2N0"/>
<reference evidence="2 3" key="1">
    <citation type="journal article" date="2016" name="Mol. Biol. Evol.">
        <title>Comparative Genomics of Early-Diverging Mushroom-Forming Fungi Provides Insights into the Origins of Lignocellulose Decay Capabilities.</title>
        <authorList>
            <person name="Nagy L.G."/>
            <person name="Riley R."/>
            <person name="Tritt A."/>
            <person name="Adam C."/>
            <person name="Daum C."/>
            <person name="Floudas D."/>
            <person name="Sun H."/>
            <person name="Yadav J.S."/>
            <person name="Pangilinan J."/>
            <person name="Larsson K.H."/>
            <person name="Matsuura K."/>
            <person name="Barry K."/>
            <person name="Labutti K."/>
            <person name="Kuo R."/>
            <person name="Ohm R.A."/>
            <person name="Bhattacharya S.S."/>
            <person name="Shirouzu T."/>
            <person name="Yoshinaga Y."/>
            <person name="Martin F.M."/>
            <person name="Grigoriev I.V."/>
            <person name="Hibbett D.S."/>
        </authorList>
    </citation>
    <scope>NUCLEOTIDE SEQUENCE [LARGE SCALE GENOMIC DNA]</scope>
    <source>
        <strain evidence="2 3">HHB12029</strain>
    </source>
</reference>
<protein>
    <submittedName>
        <fullName evidence="2">Uncharacterized protein</fullName>
    </submittedName>
</protein>
<organism evidence="2 3">
    <name type="scientific">Exidia glandulosa HHB12029</name>
    <dbReference type="NCBI Taxonomy" id="1314781"/>
    <lineage>
        <taxon>Eukaryota</taxon>
        <taxon>Fungi</taxon>
        <taxon>Dikarya</taxon>
        <taxon>Basidiomycota</taxon>
        <taxon>Agaricomycotina</taxon>
        <taxon>Agaricomycetes</taxon>
        <taxon>Auriculariales</taxon>
        <taxon>Exidiaceae</taxon>
        <taxon>Exidia</taxon>
    </lineage>
</organism>